<evidence type="ECO:0000256" key="5">
    <source>
        <dbReference type="PROSITE-ProRule" id="PRU00433"/>
    </source>
</evidence>
<comment type="caution">
    <text evidence="9">The sequence shown here is derived from an EMBL/GenBank/DDBJ whole genome shotgun (WGS) entry which is preliminary data.</text>
</comment>
<dbReference type="Gene3D" id="2.130.10.130">
    <property type="entry name" value="Integrin alpha, N-terminal"/>
    <property type="match status" value="2"/>
</dbReference>
<feature type="domain" description="Cytochrome c" evidence="8">
    <location>
        <begin position="336"/>
        <end position="505"/>
    </location>
</feature>
<dbReference type="Pfam" id="PF07593">
    <property type="entry name" value="UnbV_ASPIC"/>
    <property type="match status" value="1"/>
</dbReference>
<dbReference type="AlphaFoldDB" id="A0A418XWP4"/>
<dbReference type="PANTHER" id="PTHR16026">
    <property type="entry name" value="CARTILAGE ACIDIC PROTEIN 1"/>
    <property type="match status" value="1"/>
</dbReference>
<keyword evidence="2 5" id="KW-0479">Metal-binding</keyword>
<dbReference type="GO" id="GO:0046872">
    <property type="term" value="F:metal ion binding"/>
    <property type="evidence" value="ECO:0007669"/>
    <property type="project" value="UniProtKB-KW"/>
</dbReference>
<evidence type="ECO:0000256" key="1">
    <source>
        <dbReference type="ARBA" id="ARBA00022617"/>
    </source>
</evidence>
<dbReference type="InterPro" id="IPR036909">
    <property type="entry name" value="Cyt_c-like_dom_sf"/>
</dbReference>
<evidence type="ECO:0000313" key="10">
    <source>
        <dbReference type="Proteomes" id="UP000283734"/>
    </source>
</evidence>
<dbReference type="GO" id="GO:0016491">
    <property type="term" value="F:oxidoreductase activity"/>
    <property type="evidence" value="ECO:0007669"/>
    <property type="project" value="InterPro"/>
</dbReference>
<dbReference type="Gene3D" id="1.10.760.10">
    <property type="entry name" value="Cytochrome c-like domain"/>
    <property type="match status" value="2"/>
</dbReference>
<dbReference type="RefSeq" id="WP_119918109.1">
    <property type="nucleotide sequence ID" value="NZ_CAXGPP010000002.1"/>
</dbReference>
<evidence type="ECO:0000313" key="9">
    <source>
        <dbReference type="EMBL" id="RJG17248.1"/>
    </source>
</evidence>
<reference evidence="9 10" key="1">
    <citation type="submission" date="2018-09" db="EMBL/GenBank/DDBJ databases">
        <title>Alcanivorax profundi sp. nov., isolated from 1000 m-depth seawater of the Mariana Trench.</title>
        <authorList>
            <person name="Liu J."/>
        </authorList>
    </citation>
    <scope>NUCLEOTIDE SEQUENCE [LARGE SCALE GENOMIC DNA]</scope>
    <source>
        <strain evidence="9 10">MTEO17</strain>
    </source>
</reference>
<keyword evidence="7" id="KW-0812">Transmembrane</keyword>
<evidence type="ECO:0000259" key="8">
    <source>
        <dbReference type="PROSITE" id="PS51007"/>
    </source>
</evidence>
<dbReference type="InterPro" id="IPR009056">
    <property type="entry name" value="Cyt_c-like_dom"/>
</dbReference>
<feature type="region of interest" description="Disordered" evidence="6">
    <location>
        <begin position="538"/>
        <end position="558"/>
    </location>
</feature>
<dbReference type="InterPro" id="IPR004852">
    <property type="entry name" value="Di-haem_cyt_c_peroxidsae"/>
</dbReference>
<evidence type="ECO:0000256" key="2">
    <source>
        <dbReference type="ARBA" id="ARBA00022723"/>
    </source>
</evidence>
<feature type="domain" description="Cytochrome c" evidence="8">
    <location>
        <begin position="100"/>
        <end position="251"/>
    </location>
</feature>
<dbReference type="Proteomes" id="UP000283734">
    <property type="component" value="Unassembled WGS sequence"/>
</dbReference>
<dbReference type="InterPro" id="IPR011519">
    <property type="entry name" value="UnbV_ASPIC"/>
</dbReference>
<dbReference type="SUPFAM" id="SSF69318">
    <property type="entry name" value="Integrin alpha N-terminal domain"/>
    <property type="match status" value="1"/>
</dbReference>
<dbReference type="EMBL" id="QYYA01000003">
    <property type="protein sequence ID" value="RJG17248.1"/>
    <property type="molecule type" value="Genomic_DNA"/>
</dbReference>
<keyword evidence="4 5" id="KW-0408">Iron</keyword>
<evidence type="ECO:0000256" key="4">
    <source>
        <dbReference type="ARBA" id="ARBA00023004"/>
    </source>
</evidence>
<sequence>MRVYLFMDMTAKKDRPAEGRFLATVKAGGWVLFSLLVFMLSGCDSGDSNPSGESANATVAAASAKTDLDAWLRQMITDHGLTGDPATPRELKQTVPAADPKIKLGQLLFFSHTLSGDLTVSCATCHHPDFGGSDELSIGVGVAPNDAAKVGPSRILDPSKDLDPAADGKPNMHRNSQTVFNSAMFDRSMTFDGRIFVLDKDTVPGGLGQSIRTPESGNLSDGSAADGLMEVFSKFPLTNHNEMRAYLFSSLSQEAYREHLVARLRGEVDSDMLNDQGSRNWLRLFRDAFGDEHDDAQSLITLVNVQRAMAAYMKSMIFIDSPWKQYVDGDSAAISIAAKRGAKLFYGSKEQGGLGCSHCHSGDFFTNEKFYNTGFPQIGRGFMRAERDDIGRWNSTRKEEDKYAFRVPTLLNISQSMPYGHAGTFDTLEALLRYHSNPVSGLDAFDFSLKQLSQYAETGGYEYAESHTRTVQAASSFKMAESLLPGRDLGEQEVSDLKAFLLTLTDRCIMEADCRSQWVPVLEEDPDGNLLVVDVNPEPEASIPGQAGRAEGEPPTNPGDYPKTFALTYKAPGLTTFADIEGCTSQPSESAKNTGATVFHSAAVSSGLHSAEGEPKAKHGFDAQTWDLEDFLTIEPTMIAGGVSSTYLDGDCWLDLAFAGGDESGMVFYRNKGSQSGFEAKALLEDDPGGKFTGVAFADLNGDYRREMLFGNLKQKVLPIYSSGDSGTFYRAGALSLSRHTYGISFADTNHDGYPEIFLAHWSPGNVLTAPVFWKNNSGVELEHHDQASGLFDGSLSQVWNFSPQFADIDSDGQMDLLLASDFGTSVVMQGHPEGHFTNITDRNIISDENGMGAALGDYDNDGDLDWFVTSIFDPSGEAESSWGVTGNRLYRNTSSGEGISLEDVTDASGVADGNWGWAACFADFNNDGFLDIFHVNGFGNIPESAAQSEEGEKMRNRYLGIAKEYHKSHPRLFINQGNGTFREEAREWDLLPSDGRGITCLDYDRDGDMDIALVDHSRGLQFFSNQTGYGEGKRFLSVRLVGKAPNTEALGAKVQVRADLGESAGLQTQTRFSLANTNFNGQNPPDLHFGLADAAVADMTVDWPDGEKWVCEGVSPNQFFILDQRRIPAMCQSGTKQRIEAMGQG</sequence>
<keyword evidence="1 5" id="KW-0349">Heme</keyword>
<keyword evidence="10" id="KW-1185">Reference proteome</keyword>
<dbReference type="InterPro" id="IPR013517">
    <property type="entry name" value="FG-GAP"/>
</dbReference>
<dbReference type="InterPro" id="IPR028994">
    <property type="entry name" value="Integrin_alpha_N"/>
</dbReference>
<gene>
    <name evidence="9" type="ORF">D4A39_10975</name>
</gene>
<keyword evidence="7" id="KW-1133">Transmembrane helix</keyword>
<dbReference type="Pfam" id="PF03150">
    <property type="entry name" value="CCP_MauG"/>
    <property type="match status" value="1"/>
</dbReference>
<evidence type="ECO:0000256" key="7">
    <source>
        <dbReference type="SAM" id="Phobius"/>
    </source>
</evidence>
<organism evidence="9 10">
    <name type="scientific">Alcanivorax profundi</name>
    <dbReference type="NCBI Taxonomy" id="2338368"/>
    <lineage>
        <taxon>Bacteria</taxon>
        <taxon>Pseudomonadati</taxon>
        <taxon>Pseudomonadota</taxon>
        <taxon>Gammaproteobacteria</taxon>
        <taxon>Oceanospirillales</taxon>
        <taxon>Alcanivoracaceae</taxon>
        <taxon>Alcanivorax</taxon>
    </lineage>
</organism>
<proteinExistence type="predicted"/>
<name>A0A418XWP4_9GAMM</name>
<dbReference type="GO" id="GO:0020037">
    <property type="term" value="F:heme binding"/>
    <property type="evidence" value="ECO:0007669"/>
    <property type="project" value="InterPro"/>
</dbReference>
<dbReference type="PROSITE" id="PS51007">
    <property type="entry name" value="CYTC"/>
    <property type="match status" value="2"/>
</dbReference>
<dbReference type="Pfam" id="PF13517">
    <property type="entry name" value="FG-GAP_3"/>
    <property type="match status" value="3"/>
</dbReference>
<accession>A0A418XWP4</accession>
<feature type="transmembrane region" description="Helical" evidence="7">
    <location>
        <begin position="21"/>
        <end position="40"/>
    </location>
</feature>
<protein>
    <recommendedName>
        <fullName evidence="8">Cytochrome c domain-containing protein</fullName>
    </recommendedName>
</protein>
<dbReference type="PANTHER" id="PTHR16026:SF0">
    <property type="entry name" value="CARTILAGE ACIDIC PROTEIN 1"/>
    <property type="match status" value="1"/>
</dbReference>
<keyword evidence="7" id="KW-0472">Membrane</keyword>
<evidence type="ECO:0000256" key="3">
    <source>
        <dbReference type="ARBA" id="ARBA00022729"/>
    </source>
</evidence>
<dbReference type="InterPro" id="IPR027039">
    <property type="entry name" value="Crtac1"/>
</dbReference>
<dbReference type="SUPFAM" id="SSF46626">
    <property type="entry name" value="Cytochrome c"/>
    <property type="match status" value="2"/>
</dbReference>
<keyword evidence="3" id="KW-0732">Signal</keyword>
<evidence type="ECO:0000256" key="6">
    <source>
        <dbReference type="SAM" id="MobiDB-lite"/>
    </source>
</evidence>
<dbReference type="GO" id="GO:0009055">
    <property type="term" value="F:electron transfer activity"/>
    <property type="evidence" value="ECO:0007669"/>
    <property type="project" value="InterPro"/>
</dbReference>